<dbReference type="InterPro" id="IPR016032">
    <property type="entry name" value="Sig_transdc_resp-reg_C-effctor"/>
</dbReference>
<dbReference type="PROSITE" id="PS50043">
    <property type="entry name" value="HTH_LUXR_2"/>
    <property type="match status" value="1"/>
</dbReference>
<dbReference type="PRINTS" id="PR00038">
    <property type="entry name" value="HTHLUXR"/>
</dbReference>
<dbReference type="SMART" id="SM00421">
    <property type="entry name" value="HTH_LUXR"/>
    <property type="match status" value="1"/>
</dbReference>
<dbReference type="EMBL" id="JBIGHY010000004">
    <property type="protein sequence ID" value="MFG6414934.1"/>
    <property type="molecule type" value="Genomic_DNA"/>
</dbReference>
<evidence type="ECO:0000313" key="6">
    <source>
        <dbReference type="Proteomes" id="UP001606300"/>
    </source>
</evidence>
<dbReference type="PANTHER" id="PTHR44688">
    <property type="entry name" value="DNA-BINDING TRANSCRIPTIONAL ACTIVATOR DEVR_DOSR"/>
    <property type="match status" value="1"/>
</dbReference>
<evidence type="ECO:0000256" key="3">
    <source>
        <dbReference type="ARBA" id="ARBA00023163"/>
    </source>
</evidence>
<accession>A0ABW7ENN6</accession>
<dbReference type="Gene3D" id="3.40.50.2300">
    <property type="match status" value="1"/>
</dbReference>
<name>A0ABW7ENN6_9BURK</name>
<keyword evidence="1" id="KW-0805">Transcription regulation</keyword>
<sequence length="214" mass="22368">MPRHTVQVRVAHGHALLAAGIRAALAPHVPVAVAAGGTPGIDQPPPLDDQLDDRRVLIIDLTQALALHSDDLEAGTAGHKGPVLVVESGLTARKVRALLRTGASCVSADACPHELVRAVHALAAGEAYFCPVASGLLADAIAHPDLTPREQHVLELLSDGLDNKSIARRMDIALGTVKCHVKAILAKTGARTRTGVAAQAIRQGWIDARPPAHR</sequence>
<keyword evidence="2" id="KW-0238">DNA-binding</keyword>
<dbReference type="RefSeq" id="WP_394470997.1">
    <property type="nucleotide sequence ID" value="NZ_JBIGHY010000004.1"/>
</dbReference>
<dbReference type="Pfam" id="PF00196">
    <property type="entry name" value="GerE"/>
    <property type="match status" value="1"/>
</dbReference>
<proteinExistence type="predicted"/>
<dbReference type="Proteomes" id="UP001606300">
    <property type="component" value="Unassembled WGS sequence"/>
</dbReference>
<dbReference type="PANTHER" id="PTHR44688:SF16">
    <property type="entry name" value="DNA-BINDING TRANSCRIPTIONAL ACTIVATOR DEVR_DOSR"/>
    <property type="match status" value="1"/>
</dbReference>
<evidence type="ECO:0000259" key="4">
    <source>
        <dbReference type="PROSITE" id="PS50043"/>
    </source>
</evidence>
<protein>
    <submittedName>
        <fullName evidence="5">LuxR C-terminal-related transcriptional regulator</fullName>
    </submittedName>
</protein>
<dbReference type="SUPFAM" id="SSF46894">
    <property type="entry name" value="C-terminal effector domain of the bipartite response regulators"/>
    <property type="match status" value="1"/>
</dbReference>
<evidence type="ECO:0000256" key="2">
    <source>
        <dbReference type="ARBA" id="ARBA00023125"/>
    </source>
</evidence>
<organism evidence="5 6">
    <name type="scientific">Pelomonas dachongensis</name>
    <dbReference type="NCBI Taxonomy" id="3299029"/>
    <lineage>
        <taxon>Bacteria</taxon>
        <taxon>Pseudomonadati</taxon>
        <taxon>Pseudomonadota</taxon>
        <taxon>Betaproteobacteria</taxon>
        <taxon>Burkholderiales</taxon>
        <taxon>Sphaerotilaceae</taxon>
        <taxon>Roseateles</taxon>
    </lineage>
</organism>
<feature type="domain" description="HTH luxR-type" evidence="4">
    <location>
        <begin position="139"/>
        <end position="204"/>
    </location>
</feature>
<evidence type="ECO:0000256" key="1">
    <source>
        <dbReference type="ARBA" id="ARBA00023015"/>
    </source>
</evidence>
<keyword evidence="6" id="KW-1185">Reference proteome</keyword>
<evidence type="ECO:0000313" key="5">
    <source>
        <dbReference type="EMBL" id="MFG6414934.1"/>
    </source>
</evidence>
<gene>
    <name evidence="5" type="ORF">ACG02S_13625</name>
</gene>
<comment type="caution">
    <text evidence="5">The sequence shown here is derived from an EMBL/GenBank/DDBJ whole genome shotgun (WGS) entry which is preliminary data.</text>
</comment>
<dbReference type="PROSITE" id="PS00622">
    <property type="entry name" value="HTH_LUXR_1"/>
    <property type="match status" value="1"/>
</dbReference>
<keyword evidence="3" id="KW-0804">Transcription</keyword>
<dbReference type="InterPro" id="IPR000792">
    <property type="entry name" value="Tscrpt_reg_LuxR_C"/>
</dbReference>
<reference evidence="5 6" key="1">
    <citation type="submission" date="2024-09" db="EMBL/GenBank/DDBJ databases">
        <title>Novel species of the genus Pelomonas and Roseateles isolated from streams.</title>
        <authorList>
            <person name="Lu H."/>
        </authorList>
    </citation>
    <scope>NUCLEOTIDE SEQUENCE [LARGE SCALE GENOMIC DNA]</scope>
    <source>
        <strain evidence="5 6">DC23W</strain>
    </source>
</reference>
<dbReference type="CDD" id="cd06170">
    <property type="entry name" value="LuxR_C_like"/>
    <property type="match status" value="1"/>
</dbReference>